<feature type="compositionally biased region" description="Polar residues" evidence="5">
    <location>
        <begin position="373"/>
        <end position="388"/>
    </location>
</feature>
<feature type="region of interest" description="Disordered" evidence="5">
    <location>
        <begin position="427"/>
        <end position="489"/>
    </location>
</feature>
<feature type="compositionally biased region" description="Polar residues" evidence="5">
    <location>
        <begin position="236"/>
        <end position="250"/>
    </location>
</feature>
<feature type="compositionally biased region" description="Basic residues" evidence="5">
    <location>
        <begin position="446"/>
        <end position="455"/>
    </location>
</feature>
<dbReference type="PANTHER" id="PTHR12709">
    <property type="entry name" value="DNA-DIRECTED RNA POLYMERASE II, III"/>
    <property type="match status" value="1"/>
</dbReference>
<feature type="region of interest" description="Disordered" evidence="5">
    <location>
        <begin position="304"/>
        <end position="391"/>
    </location>
</feature>
<evidence type="ECO:0008006" key="7">
    <source>
        <dbReference type="Google" id="ProtNLM"/>
    </source>
</evidence>
<evidence type="ECO:0000313" key="6">
    <source>
        <dbReference type="EMBL" id="CAD7427398.1"/>
    </source>
</evidence>
<protein>
    <recommendedName>
        <fullName evidence="7">DNA-directed RNA polymerase I subunit RPA43</fullName>
    </recommendedName>
</protein>
<dbReference type="Gene3D" id="2.40.50.1060">
    <property type="match status" value="1"/>
</dbReference>
<dbReference type="InterPro" id="IPR045113">
    <property type="entry name" value="Rpb7-like"/>
</dbReference>
<feature type="compositionally biased region" description="Polar residues" evidence="5">
    <location>
        <begin position="715"/>
        <end position="735"/>
    </location>
</feature>
<gene>
    <name evidence="6" type="ORF">TMSB3V08_LOCUS4243</name>
</gene>
<keyword evidence="3" id="KW-0804">Transcription</keyword>
<dbReference type="EMBL" id="OB793449">
    <property type="protein sequence ID" value="CAD7427398.1"/>
    <property type="molecule type" value="Genomic_DNA"/>
</dbReference>
<feature type="region of interest" description="Disordered" evidence="5">
    <location>
        <begin position="234"/>
        <end position="288"/>
    </location>
</feature>
<organism evidence="6">
    <name type="scientific">Timema monikensis</name>
    <dbReference type="NCBI Taxonomy" id="170555"/>
    <lineage>
        <taxon>Eukaryota</taxon>
        <taxon>Metazoa</taxon>
        <taxon>Ecdysozoa</taxon>
        <taxon>Arthropoda</taxon>
        <taxon>Hexapoda</taxon>
        <taxon>Insecta</taxon>
        <taxon>Pterygota</taxon>
        <taxon>Neoptera</taxon>
        <taxon>Polyneoptera</taxon>
        <taxon>Phasmatodea</taxon>
        <taxon>Timematodea</taxon>
        <taxon>Timematoidea</taxon>
        <taxon>Timematidae</taxon>
        <taxon>Timema</taxon>
    </lineage>
</organism>
<evidence type="ECO:0000256" key="5">
    <source>
        <dbReference type="SAM" id="MobiDB-lite"/>
    </source>
</evidence>
<evidence type="ECO:0000256" key="1">
    <source>
        <dbReference type="ARBA" id="ARBA00004123"/>
    </source>
</evidence>
<feature type="region of interest" description="Disordered" evidence="5">
    <location>
        <begin position="528"/>
        <end position="735"/>
    </location>
</feature>
<sequence>MDAPWHVRNVAPHRDLEMPTIKDHFWKLAQSFYDRLPIATNPRTFKKYDNPLKGILLGYENVKTQTSSGLILYDDSLIHIDIIADFYVFTPEVGCHLNGIVNKKSSTHIGCLVYKVFNVSIPNEDWVGQTVEIGQQVTFQVTVLDMTGRLPYIRGKLISRANVGIVNGASSIAVAVDTKERTSKLPTCGNCRPTWQLQSQKIFTRSQEESIDKEESNSHILKVKNKKIKNMEEEIQSNTESPQLATSVQTNKRKYEDDPISSLSKLEKKKKKQKRDHKDEEKNNVSHSINNIIESVNIELSTNLQGKDKTKERTELVGEMNDQEVYSKSKHKKNKHHHEKDEQQKAVKPLSILDTKDYLEENSDDKQIKVKQAPTQKHFSDSESNQGKTAYEHISVVTTDTHVKKKKKKKSKDRDSDLFTLTENMLGKLMNQPDRDSVQEDEVNLHKKKKKKKKKNMEMEQSVNDEQFCNPKPLVASSAGMREKDSEHELNDISSLHLSADPLAHLIGDKQEVKSGVNVPLTYNSPLYFNSSGMANAEDRKRKKSKRDLQKLQMISGILPRPSLKWMKQPSQSPSKNKLEPTISSPKTSTHRGQGIEGLSGFLSPSNTEIAVKIKSPSKQNSQESFNKAPPDPHDSSSSDSDNPVPPGTQTNLDSENDNSKLSSAGQHNHHKSTEKLSPRDVDNDISLKLFLKESPSKPESSVPPKADKNILDNPMSNHSDSDCIENSQPPIQSENKMEGTFHAKKRISLQLIKSKIDLLKEKPSDLEWSCRDKTSAPVPITAPELEDGGRISSFNNVVYTSP</sequence>
<feature type="compositionally biased region" description="Basic and acidic residues" evidence="5">
    <location>
        <begin position="354"/>
        <end position="368"/>
    </location>
</feature>
<evidence type="ECO:0000256" key="4">
    <source>
        <dbReference type="ARBA" id="ARBA00023242"/>
    </source>
</evidence>
<dbReference type="PANTHER" id="PTHR12709:SF5">
    <property type="entry name" value="DNA-DIRECTED RNA POLYMERASE I SUBUNIT RPA43"/>
    <property type="match status" value="1"/>
</dbReference>
<feature type="compositionally biased region" description="Polar residues" evidence="5">
    <location>
        <begin position="617"/>
        <end position="626"/>
    </location>
</feature>
<comment type="subcellular location">
    <subcellularLocation>
        <location evidence="1">Nucleus</location>
    </subcellularLocation>
</comment>
<evidence type="ECO:0000256" key="3">
    <source>
        <dbReference type="ARBA" id="ARBA00023163"/>
    </source>
</evidence>
<dbReference type="GO" id="GO:0005736">
    <property type="term" value="C:RNA polymerase I complex"/>
    <property type="evidence" value="ECO:0007669"/>
    <property type="project" value="TreeGrafter"/>
</dbReference>
<accession>A0A7R9HM26</accession>
<keyword evidence="2" id="KW-0240">DNA-directed RNA polymerase</keyword>
<feature type="compositionally biased region" description="Polar residues" evidence="5">
    <location>
        <begin position="569"/>
        <end position="592"/>
    </location>
</feature>
<dbReference type="InterPro" id="IPR036898">
    <property type="entry name" value="RNA_pol_Rpb7-like_N_sf"/>
</dbReference>
<feature type="compositionally biased region" description="Basic and acidic residues" evidence="5">
    <location>
        <begin position="672"/>
        <end position="683"/>
    </location>
</feature>
<feature type="compositionally biased region" description="Basic residues" evidence="5">
    <location>
        <begin position="328"/>
        <end position="338"/>
    </location>
</feature>
<name>A0A7R9HM26_9NEOP</name>
<dbReference type="GO" id="GO:0006352">
    <property type="term" value="P:DNA-templated transcription initiation"/>
    <property type="evidence" value="ECO:0007669"/>
    <property type="project" value="InterPro"/>
</dbReference>
<dbReference type="GO" id="GO:0006362">
    <property type="term" value="P:transcription elongation by RNA polymerase I"/>
    <property type="evidence" value="ECO:0007669"/>
    <property type="project" value="TreeGrafter"/>
</dbReference>
<feature type="compositionally biased region" description="Polar residues" evidence="5">
    <location>
        <begin position="648"/>
        <end position="667"/>
    </location>
</feature>
<evidence type="ECO:0000256" key="2">
    <source>
        <dbReference type="ARBA" id="ARBA00022478"/>
    </source>
</evidence>
<reference evidence="6" key="1">
    <citation type="submission" date="2020-11" db="EMBL/GenBank/DDBJ databases">
        <authorList>
            <person name="Tran Van P."/>
        </authorList>
    </citation>
    <scope>NUCLEOTIDE SEQUENCE</scope>
</reference>
<dbReference type="AlphaFoldDB" id="A0A7R9HM26"/>
<keyword evidence="4" id="KW-0539">Nucleus</keyword>
<proteinExistence type="predicted"/>
<feature type="compositionally biased region" description="Basic and acidic residues" evidence="5">
    <location>
        <begin position="306"/>
        <end position="316"/>
    </location>
</feature>
<dbReference type="Gene3D" id="3.30.1490.120">
    <property type="entry name" value="RNA polymerase Rpb7-like, N-terminal domain"/>
    <property type="match status" value="1"/>
</dbReference>